<evidence type="ECO:0000256" key="1">
    <source>
        <dbReference type="ARBA" id="ARBA00004395"/>
    </source>
</evidence>
<keyword evidence="6" id="KW-0333">Golgi apparatus</keyword>
<evidence type="ECO:0000256" key="6">
    <source>
        <dbReference type="ARBA" id="ARBA00023034"/>
    </source>
</evidence>
<dbReference type="Gene3D" id="1.20.58.1970">
    <property type="match status" value="1"/>
</dbReference>
<dbReference type="GeneID" id="39600095"/>
<dbReference type="RefSeq" id="XP_028484070.1">
    <property type="nucleotide sequence ID" value="XM_028630818.1"/>
</dbReference>
<gene>
    <name evidence="11" type="ORF">C8Q69DRAFT_470138</name>
</gene>
<evidence type="ECO:0000313" key="12">
    <source>
        <dbReference type="Proteomes" id="UP000283841"/>
    </source>
</evidence>
<sequence length="794" mass="88476">MSSLLNGAPLASTDDCPTNNPATLSDVRAVLAALHERESKVTARLDALLETQSNLSRELRRLDLLGAGLGSAPTCTIGNKMLAGAADTARRLSYRVKALDLEKMRVEDTLGVVEQVAELKACVHGVVGSMGAPQDWEAAAGYISRANKVPEEVIKGGFASDIVPSVEIPDPPWVTLEIAKESLCNLFVREFEEAVKEGDTVKVTRYFKLFPPIGRDDTGLDVYGRYVCQGAADAARERLRNAPTTAAQKEETGLFYVNALIKLFEHIAQIVEGHGKLVEQYYGAGKMVNVIERLQMEADVQGGIILDSWNNARDVERWVRDIKCYPSSLLVQNSLPLPRSGTPRTNSPTTGRGANNMRNSKDEGVNSKEVERLLNEIAAMLGTWSFYVRFITRKCRDLLDFNSNAAAIPDVLAKSNLIRKISAKLITPYNTMTTFFFCRSMERAFQIDEYPSGLSLDLNKPINANSPFIILAVDDVFFIVNTIIRKSLATSQKEIFAHVITTIGRFLGSDFVGIIRRKMRDETYPKPLIQGGFPPEDKIISFIVLINSLDMANEYLTRIVSTNLGVNLDLENSLTKSSPIHDAFPVIKDASFIADSLSNLLKSFTAKTTELLNEGLQALFNNVVKLRLRRLISDTFRDADYSLTEEEFGDLAADDDEGKGSSDHVARIFENGWDQLMRPIARIMTSKTFTLLLDITARYLANNVLEKRVWSHAKRMSAFGAVRMERDFFNIANVVTREDFSVREVFAKVSQILMVVNMEEEEWDEVNNEDGGEDGILWVLTREERARARALVRG</sequence>
<dbReference type="Pfam" id="PF20662">
    <property type="entry name" value="COG4_C"/>
    <property type="match status" value="1"/>
</dbReference>
<dbReference type="InterPro" id="IPR048682">
    <property type="entry name" value="COG4"/>
</dbReference>
<dbReference type="GO" id="GO:0000139">
    <property type="term" value="C:Golgi membrane"/>
    <property type="evidence" value="ECO:0007669"/>
    <property type="project" value="UniProtKB-SubCell"/>
</dbReference>
<organism evidence="11 12">
    <name type="scientific">Byssochlamys spectabilis</name>
    <name type="common">Paecilomyces variotii</name>
    <dbReference type="NCBI Taxonomy" id="264951"/>
    <lineage>
        <taxon>Eukaryota</taxon>
        <taxon>Fungi</taxon>
        <taxon>Dikarya</taxon>
        <taxon>Ascomycota</taxon>
        <taxon>Pezizomycotina</taxon>
        <taxon>Eurotiomycetes</taxon>
        <taxon>Eurotiomycetidae</taxon>
        <taxon>Eurotiales</taxon>
        <taxon>Thermoascaceae</taxon>
        <taxon>Paecilomyces</taxon>
    </lineage>
</organism>
<dbReference type="Pfam" id="PF20663">
    <property type="entry name" value="COG4_N"/>
    <property type="match status" value="1"/>
</dbReference>
<evidence type="ECO:0000256" key="3">
    <source>
        <dbReference type="ARBA" id="ARBA00020975"/>
    </source>
</evidence>
<dbReference type="InterPro" id="IPR048680">
    <property type="entry name" value="COG4_N"/>
</dbReference>
<dbReference type="VEuPathDB" id="FungiDB:C8Q69DRAFT_470138"/>
<dbReference type="STRING" id="264951.A0A443HRJ0"/>
<name>A0A443HRJ0_BYSSP</name>
<dbReference type="EMBL" id="RCNU01000007">
    <property type="protein sequence ID" value="RWQ94425.1"/>
    <property type="molecule type" value="Genomic_DNA"/>
</dbReference>
<comment type="caution">
    <text evidence="11">The sequence shown here is derived from an EMBL/GenBank/DDBJ whole genome shotgun (WGS) entry which is preliminary data.</text>
</comment>
<dbReference type="Pfam" id="PF08318">
    <property type="entry name" value="COG4_m"/>
    <property type="match status" value="1"/>
</dbReference>
<feature type="compositionally biased region" description="Polar residues" evidence="9">
    <location>
        <begin position="342"/>
        <end position="358"/>
    </location>
</feature>
<keyword evidence="12" id="KW-1185">Reference proteome</keyword>
<feature type="region of interest" description="Disordered" evidence="9">
    <location>
        <begin position="335"/>
        <end position="365"/>
    </location>
</feature>
<dbReference type="InterPro" id="IPR013167">
    <property type="entry name" value="COG4_M"/>
</dbReference>
<dbReference type="SMART" id="SM00762">
    <property type="entry name" value="Cog4"/>
    <property type="match status" value="1"/>
</dbReference>
<reference evidence="11 12" key="1">
    <citation type="journal article" date="2018" name="Front. Microbiol.">
        <title>Genomic and genetic insights into a cosmopolitan fungus, Paecilomyces variotii (Eurotiales).</title>
        <authorList>
            <person name="Urquhart A.S."/>
            <person name="Mondo S.J."/>
            <person name="Makela M.R."/>
            <person name="Hane J.K."/>
            <person name="Wiebenga A."/>
            <person name="He G."/>
            <person name="Mihaltcheva S."/>
            <person name="Pangilinan J."/>
            <person name="Lipzen A."/>
            <person name="Barry K."/>
            <person name="de Vries R.P."/>
            <person name="Grigoriev I.V."/>
            <person name="Idnurm A."/>
        </authorList>
    </citation>
    <scope>NUCLEOTIDE SEQUENCE [LARGE SCALE GENOMIC DNA]</scope>
    <source>
        <strain evidence="11 12">CBS 101075</strain>
    </source>
</reference>
<evidence type="ECO:0000256" key="2">
    <source>
        <dbReference type="ARBA" id="ARBA00009215"/>
    </source>
</evidence>
<protein>
    <recommendedName>
        <fullName evidence="3">Conserved oligomeric Golgi complex subunit 4</fullName>
    </recommendedName>
    <alternativeName>
        <fullName evidence="8">Component of oligomeric Golgi complex 4</fullName>
    </alternativeName>
</protein>
<evidence type="ECO:0000256" key="8">
    <source>
        <dbReference type="ARBA" id="ARBA00031340"/>
    </source>
</evidence>
<dbReference type="PANTHER" id="PTHR24016">
    <property type="entry name" value="CONSERVED OLIGOMERIC GOLGI COMPLEX SUBUNIT 4"/>
    <property type="match status" value="1"/>
</dbReference>
<evidence type="ECO:0000259" key="10">
    <source>
        <dbReference type="SMART" id="SM00762"/>
    </source>
</evidence>
<dbReference type="InterPro" id="IPR048684">
    <property type="entry name" value="COG4_C"/>
</dbReference>
<dbReference type="AlphaFoldDB" id="A0A443HRJ0"/>
<keyword evidence="5" id="KW-0653">Protein transport</keyword>
<evidence type="ECO:0000256" key="5">
    <source>
        <dbReference type="ARBA" id="ARBA00022927"/>
    </source>
</evidence>
<dbReference type="Proteomes" id="UP000283841">
    <property type="component" value="Unassembled WGS sequence"/>
</dbReference>
<dbReference type="GO" id="GO:0015031">
    <property type="term" value="P:protein transport"/>
    <property type="evidence" value="ECO:0007669"/>
    <property type="project" value="UniProtKB-KW"/>
</dbReference>
<dbReference type="PANTHER" id="PTHR24016:SF0">
    <property type="entry name" value="CONSERVED OLIGOMERIC GOLGI COMPLEX SUBUNIT 4"/>
    <property type="match status" value="1"/>
</dbReference>
<feature type="domain" description="COG4 transport protein middle alpha-helical bundle" evidence="10">
    <location>
        <begin position="176"/>
        <end position="520"/>
    </location>
</feature>
<keyword evidence="4" id="KW-0813">Transport</keyword>
<evidence type="ECO:0000256" key="7">
    <source>
        <dbReference type="ARBA" id="ARBA00023136"/>
    </source>
</evidence>
<accession>A0A443HRJ0</accession>
<evidence type="ECO:0000313" key="11">
    <source>
        <dbReference type="EMBL" id="RWQ94425.1"/>
    </source>
</evidence>
<proteinExistence type="inferred from homology"/>
<keyword evidence="7" id="KW-0472">Membrane</keyword>
<evidence type="ECO:0000256" key="4">
    <source>
        <dbReference type="ARBA" id="ARBA00022448"/>
    </source>
</evidence>
<evidence type="ECO:0000256" key="9">
    <source>
        <dbReference type="SAM" id="MobiDB-lite"/>
    </source>
</evidence>
<comment type="similarity">
    <text evidence="2">Belongs to the COG4 family.</text>
</comment>
<comment type="subcellular location">
    <subcellularLocation>
        <location evidence="1">Golgi apparatus membrane</location>
        <topology evidence="1">Peripheral membrane protein</topology>
    </subcellularLocation>
</comment>